<evidence type="ECO:0000256" key="6">
    <source>
        <dbReference type="ARBA" id="ARBA00022806"/>
    </source>
</evidence>
<keyword evidence="5 15" id="KW-0378">Hydrolase</keyword>
<gene>
    <name evidence="15" type="primary">recB</name>
    <name evidence="19" type="ORF">RFH51_00920</name>
</gene>
<dbReference type="GO" id="GO:0000724">
    <property type="term" value="P:double-strand break repair via homologous recombination"/>
    <property type="evidence" value="ECO:0007669"/>
    <property type="project" value="UniProtKB-UniRule"/>
</dbReference>
<keyword evidence="9 15" id="KW-0460">Magnesium</keyword>
<evidence type="ECO:0000256" key="11">
    <source>
        <dbReference type="ARBA" id="ARBA00023204"/>
    </source>
</evidence>
<dbReference type="Gene3D" id="3.40.50.300">
    <property type="entry name" value="P-loop containing nucleotide triphosphate hydrolases"/>
    <property type="match status" value="2"/>
</dbReference>
<dbReference type="Gene3D" id="3.90.320.10">
    <property type="match status" value="1"/>
</dbReference>
<feature type="domain" description="UvrD-like helicase C-terminal" evidence="18">
    <location>
        <begin position="492"/>
        <end position="777"/>
    </location>
</feature>
<comment type="catalytic activity">
    <reaction evidence="14 15">
        <text>ATP + H2O = ADP + phosphate + H(+)</text>
        <dbReference type="Rhea" id="RHEA:13065"/>
        <dbReference type="ChEBI" id="CHEBI:15377"/>
        <dbReference type="ChEBI" id="CHEBI:15378"/>
        <dbReference type="ChEBI" id="CHEBI:30616"/>
        <dbReference type="ChEBI" id="CHEBI:43474"/>
        <dbReference type="ChEBI" id="CHEBI:456216"/>
        <dbReference type="EC" id="5.6.2.4"/>
    </reaction>
</comment>
<dbReference type="InterPro" id="IPR014016">
    <property type="entry name" value="UvrD-like_ATP-bd"/>
</dbReference>
<comment type="cofactor">
    <cofactor evidence="15">
        <name>Mg(2+)</name>
        <dbReference type="ChEBI" id="CHEBI:18420"/>
    </cofactor>
    <text evidence="15">Binds 1 Mg(2+) ion per subunit.</text>
</comment>
<dbReference type="Proteomes" id="UP001243195">
    <property type="component" value="Unassembled WGS sequence"/>
</dbReference>
<feature type="binding site" evidence="15">
    <location>
        <position position="995"/>
    </location>
    <ligand>
        <name>Mg(2+)</name>
        <dbReference type="ChEBI" id="CHEBI:18420"/>
    </ligand>
</feature>
<dbReference type="RefSeq" id="WP_308955189.1">
    <property type="nucleotide sequence ID" value="NZ_JAVICY010000001.1"/>
</dbReference>
<dbReference type="Gene3D" id="1.10.486.10">
    <property type="entry name" value="PCRA, domain 4"/>
    <property type="match status" value="1"/>
</dbReference>
<dbReference type="InterPro" id="IPR000212">
    <property type="entry name" value="DNA_helicase_UvrD/REP"/>
</dbReference>
<feature type="active site" description="For nuclease activity" evidence="15">
    <location>
        <position position="1137"/>
    </location>
</feature>
<comment type="domain">
    <text evidence="15">The C-terminal domain has nuclease activity and interacts with RecD. It interacts with RecA, facilitating its loading onto ssDNA.</text>
</comment>
<comment type="caution">
    <text evidence="19">The sequence shown here is derived from an EMBL/GenBank/DDBJ whole genome shotgun (WGS) entry which is preliminary data.</text>
</comment>
<comment type="similarity">
    <text evidence="15">Belongs to the helicase family. UvrD subfamily.</text>
</comment>
<keyword evidence="6 15" id="KW-0347">Helicase</keyword>
<feature type="binding site" evidence="16">
    <location>
        <begin position="24"/>
        <end position="31"/>
    </location>
    <ligand>
        <name>ATP</name>
        <dbReference type="ChEBI" id="CHEBI:30616"/>
    </ligand>
</feature>
<dbReference type="AlphaFoldDB" id="A0AAW8JBC5"/>
<organism evidence="19 20">
    <name type="scientific">Acinetobacter gerneri</name>
    <dbReference type="NCBI Taxonomy" id="202952"/>
    <lineage>
        <taxon>Bacteria</taxon>
        <taxon>Pseudomonadati</taxon>
        <taxon>Pseudomonadota</taxon>
        <taxon>Gammaproteobacteria</taxon>
        <taxon>Moraxellales</taxon>
        <taxon>Moraxellaceae</taxon>
        <taxon>Acinetobacter</taxon>
    </lineage>
</organism>
<dbReference type="InterPro" id="IPR014017">
    <property type="entry name" value="DNA_helicase_UvrD-like_C"/>
</dbReference>
<keyword evidence="4 15" id="KW-0227">DNA damage</keyword>
<dbReference type="InterPro" id="IPR011335">
    <property type="entry name" value="Restrct_endonuc-II-like"/>
</dbReference>
<accession>A0AAW8JBC5</accession>
<evidence type="ECO:0000256" key="9">
    <source>
        <dbReference type="ARBA" id="ARBA00022842"/>
    </source>
</evidence>
<dbReference type="Pfam" id="PF00580">
    <property type="entry name" value="UvrD-helicase"/>
    <property type="match status" value="1"/>
</dbReference>
<proteinExistence type="inferred from homology"/>
<evidence type="ECO:0000256" key="14">
    <source>
        <dbReference type="ARBA" id="ARBA00048988"/>
    </source>
</evidence>
<dbReference type="PROSITE" id="PS51198">
    <property type="entry name" value="UVRD_HELICASE_ATP_BIND"/>
    <property type="match status" value="1"/>
</dbReference>
<dbReference type="InterPro" id="IPR004586">
    <property type="entry name" value="RecB"/>
</dbReference>
<dbReference type="EC" id="5.6.2.4" evidence="15"/>
<evidence type="ECO:0000256" key="10">
    <source>
        <dbReference type="ARBA" id="ARBA00023125"/>
    </source>
</evidence>
<reference evidence="19" key="1">
    <citation type="submission" date="2023-08" db="EMBL/GenBank/DDBJ databases">
        <title>Emergence of clinically-relevant ST2 carbapenem-resistant Acinetobacter baumannii strains in hospital sewages in Zhejiang, East of China.</title>
        <authorList>
            <person name="Kaichao C."/>
            <person name="Zhang R."/>
        </authorList>
    </citation>
    <scope>NUCLEOTIDE SEQUENCE</scope>
    <source>
        <strain evidence="19">M-SY-60</strain>
    </source>
</reference>
<dbReference type="GO" id="GO:0005829">
    <property type="term" value="C:cytosol"/>
    <property type="evidence" value="ECO:0007669"/>
    <property type="project" value="TreeGrafter"/>
</dbReference>
<dbReference type="PANTHER" id="PTHR11070">
    <property type="entry name" value="UVRD / RECB / PCRA DNA HELICASE FAMILY MEMBER"/>
    <property type="match status" value="1"/>
</dbReference>
<dbReference type="Gene3D" id="1.10.3170.10">
    <property type="entry name" value="Recbcd, chain B, domain 2"/>
    <property type="match status" value="1"/>
</dbReference>
<dbReference type="HAMAP" id="MF_01485">
    <property type="entry name" value="RecB"/>
    <property type="match status" value="1"/>
</dbReference>
<dbReference type="PROSITE" id="PS51217">
    <property type="entry name" value="UVRD_HELICASE_CTER"/>
    <property type="match status" value="1"/>
</dbReference>
<keyword evidence="1 15" id="KW-0540">Nuclease</keyword>
<keyword evidence="3 15" id="KW-0547">Nucleotide-binding</keyword>
<evidence type="ECO:0000259" key="17">
    <source>
        <dbReference type="PROSITE" id="PS51198"/>
    </source>
</evidence>
<feature type="region of interest" description="DNA-binding and helicase activity, interacts with RecC" evidence="15">
    <location>
        <begin position="1"/>
        <end position="896"/>
    </location>
</feature>
<keyword evidence="8 15" id="KW-0067">ATP-binding</keyword>
<dbReference type="PANTHER" id="PTHR11070:SF23">
    <property type="entry name" value="RECBCD ENZYME SUBUNIT RECB"/>
    <property type="match status" value="1"/>
</dbReference>
<feature type="binding site" evidence="15">
    <location>
        <position position="1124"/>
    </location>
    <ligand>
        <name>Mg(2+)</name>
        <dbReference type="ChEBI" id="CHEBI:18420"/>
    </ligand>
</feature>
<comment type="catalytic activity">
    <reaction evidence="13 15">
        <text>Couples ATP hydrolysis with the unwinding of duplex DNA by translocating in the 3'-5' direction.</text>
        <dbReference type="EC" id="5.6.2.4"/>
    </reaction>
</comment>
<evidence type="ECO:0000313" key="20">
    <source>
        <dbReference type="Proteomes" id="UP001243195"/>
    </source>
</evidence>
<dbReference type="GO" id="GO:0009338">
    <property type="term" value="C:exodeoxyribonuclease V complex"/>
    <property type="evidence" value="ECO:0007669"/>
    <property type="project" value="TreeGrafter"/>
</dbReference>
<evidence type="ECO:0000256" key="13">
    <source>
        <dbReference type="ARBA" id="ARBA00034617"/>
    </source>
</evidence>
<feature type="region of interest" description="Nuclease activity, interacts with RecD and RecA" evidence="15">
    <location>
        <begin position="925"/>
        <end position="1240"/>
    </location>
</feature>
<keyword evidence="7 15" id="KW-0269">Exonuclease</keyword>
<keyword evidence="11 15" id="KW-0234">DNA repair</keyword>
<comment type="domain">
    <text evidence="15">The N-terminal DNA-binding domain is a ssDNA-dependent ATPase and has ATP-dependent 3'-5' helicase function. This domain interacts with RecC.</text>
</comment>
<dbReference type="SUPFAM" id="SSF52980">
    <property type="entry name" value="Restriction endonuclease-like"/>
    <property type="match status" value="1"/>
</dbReference>
<dbReference type="CDD" id="cd22352">
    <property type="entry name" value="RecB_C-like"/>
    <property type="match status" value="1"/>
</dbReference>
<dbReference type="SUPFAM" id="SSF52540">
    <property type="entry name" value="P-loop containing nucleoside triphosphate hydrolases"/>
    <property type="match status" value="1"/>
</dbReference>
<evidence type="ECO:0000259" key="18">
    <source>
        <dbReference type="PROSITE" id="PS51217"/>
    </source>
</evidence>
<keyword evidence="12 15" id="KW-0413">Isomerase</keyword>
<evidence type="ECO:0000256" key="5">
    <source>
        <dbReference type="ARBA" id="ARBA00022801"/>
    </source>
</evidence>
<comment type="catalytic activity">
    <reaction evidence="15">
        <text>Exonucleolytic cleavage (in the presence of ATP) in either 5'- to 3'- or 3'- to 5'-direction to yield 5'-phosphooligonucleotides.</text>
        <dbReference type="EC" id="3.1.11.5"/>
    </reaction>
</comment>
<dbReference type="GO" id="GO:0005524">
    <property type="term" value="F:ATP binding"/>
    <property type="evidence" value="ECO:0007669"/>
    <property type="project" value="UniProtKB-UniRule"/>
</dbReference>
<name>A0AAW8JBC5_9GAMM</name>
<comment type="function">
    <text evidence="15">A helicase/nuclease that prepares dsDNA breaks (DSB) for recombinational DNA repair. Binds to DSBs and unwinds DNA via a highly rapid and processive ATP-dependent bidirectional helicase activity. Unwinds dsDNA until it encounters a Chi (crossover hotspot instigator) sequence from the 3' direction. Cuts ssDNA a few nucleotides 3' to the Chi site. The properties and activities of the enzyme are changed at Chi. The Chi-altered holoenzyme produces a long 3'-ssDNA overhang and facilitates RecA-binding to the ssDNA for homologous DNA recombination and repair. Holoenzyme degrades any linearized DNA that is unable to undergo homologous recombination. In the holoenzyme this subunit contributes ATPase, 3'-5' helicase, exonuclease activity and loads RecA onto ssDNA.</text>
</comment>
<feature type="domain" description="UvrD-like helicase ATP-binding" evidence="17">
    <location>
        <begin position="3"/>
        <end position="491"/>
    </location>
</feature>
<dbReference type="GO" id="GO:0008854">
    <property type="term" value="F:exodeoxyribonuclease V activity"/>
    <property type="evidence" value="ECO:0007669"/>
    <property type="project" value="UniProtKB-EC"/>
</dbReference>
<protein>
    <recommendedName>
        <fullName evidence="15">RecBCD enzyme subunit RecB</fullName>
        <ecNumber evidence="15">3.1.11.5</ecNumber>
        <ecNumber evidence="15">5.6.2.4</ecNumber>
    </recommendedName>
    <alternativeName>
        <fullName evidence="15">DNA 3'-5' helicase subunit RecB</fullName>
    </alternativeName>
    <alternativeName>
        <fullName evidence="15">Exonuclease V subunit RecB</fullName>
        <shortName evidence="15">ExoV subunit RecB</shortName>
    </alternativeName>
    <alternativeName>
        <fullName evidence="15">Helicase/nuclease RecBCD subunit RecB</fullName>
    </alternativeName>
</protein>
<dbReference type="GO" id="GO:0003677">
    <property type="term" value="F:DNA binding"/>
    <property type="evidence" value="ECO:0007669"/>
    <property type="project" value="UniProtKB-UniRule"/>
</dbReference>
<evidence type="ECO:0000256" key="8">
    <source>
        <dbReference type="ARBA" id="ARBA00022840"/>
    </source>
</evidence>
<comment type="miscellaneous">
    <text evidence="15">In the RecBCD complex, RecB has a slow 3'-5' helicase, an exonuclease activity and loads RecA onto ssDNA, RecD has a fast 5'-3' helicase activity, while RecC stimulates the ATPase and processivity of the RecB helicase and contributes to recognition of the Chi site.</text>
</comment>
<evidence type="ECO:0000313" key="19">
    <source>
        <dbReference type="EMBL" id="MDQ9070031.1"/>
    </source>
</evidence>
<feature type="binding site" evidence="15">
    <location>
        <position position="1137"/>
    </location>
    <ligand>
        <name>Mg(2+)</name>
        <dbReference type="ChEBI" id="CHEBI:18420"/>
    </ligand>
</feature>
<evidence type="ECO:0000256" key="7">
    <source>
        <dbReference type="ARBA" id="ARBA00022839"/>
    </source>
</evidence>
<dbReference type="Pfam" id="PF13361">
    <property type="entry name" value="UvrD_C"/>
    <property type="match status" value="1"/>
</dbReference>
<sequence length="1240" mass="143113">MNQQKVSIQPISDLHFSGLHWIEASAGTGKTYTLSSLMVRILLEKYLPNQVIATTFTRAAAAELKSRIRARLVETYRYFDQCRDLTEQENLAKAQAESDPLFAKVLQGFATQVAYACERLKLVIDQLDELFVGTLDSFSQKLLREFAFESGKIERAEITDDAKAYTRQLIHDVLREWIQQQPQSVIDSLVFAGTLKNTDYYVDTVEQSLNFSSAHFVNPAATALDLQSFEQAAQHLASLDLSKFSELEAYYLLDGEYYKNINGTKFRNGRFNRIFEKSLPEIISHLSQFGAKSYLQASLNPAKEDLAAFMKVFNETQIFKKAASADVQDHFYQHPLIAQIKTIFETFAKFEQQLDATDSFLKFYLASEVRKRLPQVLQQKGETTFSEQIKTLSDALKSEQGQRFASFVHARYPLILVDEFQDTNQDQDDMLAQIWRHPDRVKKGCMIMVGDRKQAIYGFRGGDMLTFLKAHQDVFGKSGHAYNLIYNHRSIRPLVEVVDQLFQKQMDFGEQVFYSPVQAGPRPHPDLIDQGQTNPAPLRWIYLEDKGQEAEQVAWKIRQLLNQGIDGSLYFAEKNANKALDENDIAILSKNHAGLDNAQRALEHLGIRVNRPSKKSVFDSQVARDTAAVLTAILNPFDEAKVKRALLSRLIGFDLKRLLELESQADGLSFYITKFDEIRELWLQQGFLTAWQYCLNEFHVWTKLVEKQSRDNERVVVNLRHLTELLSQHSEHYQGAQNLYHWYLKQLHSPSERDWEMQRKLSNEAGVQLMTIHQSKGLEFKIVFLLGADAVPREINKKLNFSTMQQTNPQTGQNEIQRVVAINDKNALQVEDIQQHDERVAAEQHRLWYVALTRASYRVYAMMADAERKSQSSLAFWKNAQAGFEHANSIDEMMISEKPQKLVSQHIQQVRILEATDFPTQRFYPRAKTSFSYLAQHLTRKQIQDALAIDHPVIESAEDEINQTILETQQTTTEMPIAWIKANFPMGTIAGNFLHEIFEHIDFQDQTFWHLEIHRRFKNTYASLWDELIEKYKTAFPEQTQIEENLIGLVAAWLSDVLNTPILENFKLGQLNTEQHLAEFPFYLALSDRVLAIKRIHQLFAEYHIAMPEFKESNSARYLNGSIDLLFYDGKQYHIADYKSNFLGVDQQDYQSSEIQQSMSHASYWLQAALYLVALHRYLKVQLKDYQIERDLGGATYLYLRGMNGAAEQGYFYWKAPVEFILRLDAILGYFTEDKIDNIA</sequence>
<evidence type="ECO:0000256" key="3">
    <source>
        <dbReference type="ARBA" id="ARBA00022741"/>
    </source>
</evidence>
<dbReference type="GO" id="GO:0043138">
    <property type="term" value="F:3'-5' DNA helicase activity"/>
    <property type="evidence" value="ECO:0007669"/>
    <property type="project" value="UniProtKB-UniRule"/>
</dbReference>
<evidence type="ECO:0000256" key="15">
    <source>
        <dbReference type="HAMAP-Rule" id="MF_01485"/>
    </source>
</evidence>
<keyword evidence="2 15" id="KW-0479">Metal-binding</keyword>
<evidence type="ECO:0000256" key="1">
    <source>
        <dbReference type="ARBA" id="ARBA00022722"/>
    </source>
</evidence>
<evidence type="ECO:0000256" key="16">
    <source>
        <dbReference type="PROSITE-ProRule" id="PRU00560"/>
    </source>
</evidence>
<dbReference type="EMBL" id="JAVIDA010000001">
    <property type="protein sequence ID" value="MDQ9070031.1"/>
    <property type="molecule type" value="Genomic_DNA"/>
</dbReference>
<comment type="subunit">
    <text evidence="15">Heterotrimer of RecB, RecC and RecD. All subunits contribute to DNA-binding. Interacts with RecA.</text>
</comment>
<dbReference type="InterPro" id="IPR011604">
    <property type="entry name" value="PDDEXK-like_dom_sf"/>
</dbReference>
<dbReference type="InterPro" id="IPR027417">
    <property type="entry name" value="P-loop_NTPase"/>
</dbReference>
<dbReference type="EC" id="3.1.11.5" evidence="15"/>
<evidence type="ECO:0000256" key="4">
    <source>
        <dbReference type="ARBA" id="ARBA00022763"/>
    </source>
</evidence>
<dbReference type="GO" id="GO:0000287">
    <property type="term" value="F:magnesium ion binding"/>
    <property type="evidence" value="ECO:0007669"/>
    <property type="project" value="UniProtKB-UniRule"/>
</dbReference>
<evidence type="ECO:0000256" key="2">
    <source>
        <dbReference type="ARBA" id="ARBA00022723"/>
    </source>
</evidence>
<keyword evidence="10 15" id="KW-0238">DNA-binding</keyword>
<evidence type="ECO:0000256" key="12">
    <source>
        <dbReference type="ARBA" id="ARBA00023235"/>
    </source>
</evidence>